<feature type="region of interest" description="Disordered" evidence="1">
    <location>
        <begin position="1"/>
        <end position="75"/>
    </location>
</feature>
<dbReference type="InParanoid" id="A0A7J8JW07"/>
<gene>
    <name evidence="2" type="ORF">HJG59_007262</name>
</gene>
<evidence type="ECO:0000313" key="3">
    <source>
        <dbReference type="Proteomes" id="UP000550707"/>
    </source>
</evidence>
<feature type="compositionally biased region" description="Basic and acidic residues" evidence="1">
    <location>
        <begin position="22"/>
        <end position="41"/>
    </location>
</feature>
<organism evidence="2 3">
    <name type="scientific">Molossus molossus</name>
    <name type="common">Pallas' mastiff bat</name>
    <name type="synonym">Vespertilio molossus</name>
    <dbReference type="NCBI Taxonomy" id="27622"/>
    <lineage>
        <taxon>Eukaryota</taxon>
        <taxon>Metazoa</taxon>
        <taxon>Chordata</taxon>
        <taxon>Craniata</taxon>
        <taxon>Vertebrata</taxon>
        <taxon>Euteleostomi</taxon>
        <taxon>Mammalia</taxon>
        <taxon>Eutheria</taxon>
        <taxon>Laurasiatheria</taxon>
        <taxon>Chiroptera</taxon>
        <taxon>Yangochiroptera</taxon>
        <taxon>Molossidae</taxon>
        <taxon>Molossus</taxon>
    </lineage>
</organism>
<protein>
    <submittedName>
        <fullName evidence="2">Uncharacterized protein</fullName>
    </submittedName>
</protein>
<evidence type="ECO:0000256" key="1">
    <source>
        <dbReference type="SAM" id="MobiDB-lite"/>
    </source>
</evidence>
<name>A0A7J8JW07_MOLMO</name>
<accession>A0A7J8JW07</accession>
<evidence type="ECO:0000313" key="2">
    <source>
        <dbReference type="EMBL" id="KAF6500529.1"/>
    </source>
</evidence>
<dbReference type="AlphaFoldDB" id="A0A7J8JW07"/>
<dbReference type="Proteomes" id="UP000550707">
    <property type="component" value="Unassembled WGS sequence"/>
</dbReference>
<dbReference type="EMBL" id="JACASF010000001">
    <property type="protein sequence ID" value="KAF6500529.1"/>
    <property type="molecule type" value="Genomic_DNA"/>
</dbReference>
<comment type="caution">
    <text evidence="2">The sequence shown here is derived from an EMBL/GenBank/DDBJ whole genome shotgun (WGS) entry which is preliminary data.</text>
</comment>
<feature type="compositionally biased region" description="Basic and acidic residues" evidence="1">
    <location>
        <begin position="59"/>
        <end position="75"/>
    </location>
</feature>
<sequence length="75" mass="8422">MSKPSRVARRFFTNTASKLPSSRRDDLNRRQKKTSLGEKSLRTGSEGNLVKQRQVRGGPCREEGGAQNKEKAICM</sequence>
<reference evidence="2 3" key="1">
    <citation type="journal article" date="2020" name="Nature">
        <title>Six reference-quality genomes reveal evolution of bat adaptations.</title>
        <authorList>
            <person name="Jebb D."/>
            <person name="Huang Z."/>
            <person name="Pippel M."/>
            <person name="Hughes G.M."/>
            <person name="Lavrichenko K."/>
            <person name="Devanna P."/>
            <person name="Winkler S."/>
            <person name="Jermiin L.S."/>
            <person name="Skirmuntt E.C."/>
            <person name="Katzourakis A."/>
            <person name="Burkitt-Gray L."/>
            <person name="Ray D.A."/>
            <person name="Sullivan K.A.M."/>
            <person name="Roscito J.G."/>
            <person name="Kirilenko B.M."/>
            <person name="Davalos L.M."/>
            <person name="Corthals A.P."/>
            <person name="Power M.L."/>
            <person name="Jones G."/>
            <person name="Ransome R.D."/>
            <person name="Dechmann D.K.N."/>
            <person name="Locatelli A.G."/>
            <person name="Puechmaille S.J."/>
            <person name="Fedrigo O."/>
            <person name="Jarvis E.D."/>
            <person name="Hiller M."/>
            <person name="Vernes S.C."/>
            <person name="Myers E.W."/>
            <person name="Teeling E.C."/>
        </authorList>
    </citation>
    <scope>NUCLEOTIDE SEQUENCE [LARGE SCALE GENOMIC DNA]</scope>
    <source>
        <strain evidence="2">MMolMol1</strain>
        <tissue evidence="2">Muscle</tissue>
    </source>
</reference>
<keyword evidence="3" id="KW-1185">Reference proteome</keyword>
<proteinExistence type="predicted"/>